<dbReference type="Pfam" id="PF14014">
    <property type="entry name" value="DUF4230"/>
    <property type="match status" value="1"/>
</dbReference>
<dbReference type="AlphaFoldDB" id="A0A7X6REU8"/>
<evidence type="ECO:0000313" key="4">
    <source>
        <dbReference type="Proteomes" id="UP001549139"/>
    </source>
</evidence>
<evidence type="ECO:0000313" key="2">
    <source>
        <dbReference type="EMBL" id="NKY68970.1"/>
    </source>
</evidence>
<dbReference type="Proteomes" id="UP001549139">
    <property type="component" value="Unassembled WGS sequence"/>
</dbReference>
<sequence length="206" mass="22615">MKKLSGRVVSVVAVLATVALVLVLVRPAIFERGERTIDSTSIGGEFNDIAQLATEEYVYSSVGKFDDEGLRLLNVRVPFTGKNFLVSYEGKVTAGIKDAGQITVDVDDAAQTFTVRLPRAEVLDSTWTEGSSEVWDQTMNPINQIKVEDVTEFVDSRREAEKQKAVDDGLLDRAQASAEELVRSHAKALIRGTSMEDYEVKVESAT</sequence>
<reference evidence="1 4" key="2">
    <citation type="submission" date="2024-06" db="EMBL/GenBank/DDBJ databases">
        <title>Sequencing the genomes of 1000 actinobacteria strains.</title>
        <authorList>
            <person name="Klenk H.-P."/>
        </authorList>
    </citation>
    <scope>NUCLEOTIDE SEQUENCE [LARGE SCALE GENOMIC DNA]</scope>
    <source>
        <strain evidence="1 4">DSM 44265</strain>
    </source>
</reference>
<dbReference type="InterPro" id="IPR025324">
    <property type="entry name" value="DUF4230"/>
</dbReference>
<comment type="caution">
    <text evidence="2">The sequence shown here is derived from an EMBL/GenBank/DDBJ whole genome shotgun (WGS) entry which is preliminary data.</text>
</comment>
<proteinExistence type="predicted"/>
<dbReference type="EMBL" id="JBEPNZ010000001">
    <property type="protein sequence ID" value="MET3944159.1"/>
    <property type="molecule type" value="Genomic_DNA"/>
</dbReference>
<dbReference type="EMBL" id="JAAXPF010000006">
    <property type="protein sequence ID" value="NKY68970.1"/>
    <property type="molecule type" value="Genomic_DNA"/>
</dbReference>
<accession>A0A7X6REU8</accession>
<gene>
    <name evidence="2" type="ORF">HF989_06205</name>
    <name evidence="1" type="ORF">JOF50_000958</name>
</gene>
<dbReference type="Proteomes" id="UP000554284">
    <property type="component" value="Unassembled WGS sequence"/>
</dbReference>
<keyword evidence="4" id="KW-1185">Reference proteome</keyword>
<protein>
    <submittedName>
        <fullName evidence="2">DUF4230 domain-containing protein</fullName>
    </submittedName>
</protein>
<organism evidence="2 3">
    <name type="scientific">Corynebacterium mucifaciens</name>
    <dbReference type="NCBI Taxonomy" id="57171"/>
    <lineage>
        <taxon>Bacteria</taxon>
        <taxon>Bacillati</taxon>
        <taxon>Actinomycetota</taxon>
        <taxon>Actinomycetes</taxon>
        <taxon>Mycobacteriales</taxon>
        <taxon>Corynebacteriaceae</taxon>
        <taxon>Corynebacterium</taxon>
    </lineage>
</organism>
<reference evidence="2 3" key="1">
    <citation type="submission" date="2020-04" db="EMBL/GenBank/DDBJ databases">
        <title>MicrobeNet Type strains.</title>
        <authorList>
            <person name="Nicholson A.C."/>
        </authorList>
    </citation>
    <scope>NUCLEOTIDE SEQUENCE [LARGE SCALE GENOMIC DNA]</scope>
    <source>
        <strain evidence="2 3">ATCC 700355</strain>
    </source>
</reference>
<evidence type="ECO:0000313" key="3">
    <source>
        <dbReference type="Proteomes" id="UP000554284"/>
    </source>
</evidence>
<name>A0A7X6REU8_9CORY</name>
<evidence type="ECO:0000313" key="1">
    <source>
        <dbReference type="EMBL" id="MET3944159.1"/>
    </source>
</evidence>
<dbReference type="RefSeq" id="WP_168684893.1">
    <property type="nucleotide sequence ID" value="NZ_JAAXPF010000006.1"/>
</dbReference>